<keyword evidence="15" id="KW-1185">Reference proteome</keyword>
<sequence length="371" mass="40798">MAMKWEPFPFEGPYLDNNPVKPLMCNFCGFAAGSSLEYQNHTLTHMSSTQDVAGERKNKQGVEKKLKLEKVDAKPHPCVSCFAMFSSAVALKKHVKELHGEVQIPKKPTRTKLDVMKGVSSIDFLAELQKPKKMAKKEEARCPVCQAVVKSLKQLNTHICVQPSWNLPFGNSNPFFPFTCTLCDYSASTQGDLDNHVRSHSVTLSESIFTAGSTETAVAKRKQEEEEKSFKCPFSCGYSGARDDLLKAHLERKHGAQSGSKPFKLDYAPPKAVLPAKPLKKITSQQGKQGKASPLIEEKEYKCGMCDYAGAKKENLKGHLQRVHGATVKKSERKGEDKNTGQTVVTLSSGMGKGVAVKVKVGNGGKPRKKQ</sequence>
<evidence type="ECO:0000256" key="7">
    <source>
        <dbReference type="ARBA" id="ARBA00023015"/>
    </source>
</evidence>
<evidence type="ECO:0000256" key="11">
    <source>
        <dbReference type="PROSITE-ProRule" id="PRU00042"/>
    </source>
</evidence>
<keyword evidence="6" id="KW-0862">Zinc</keyword>
<keyword evidence="9" id="KW-0804">Transcription</keyword>
<evidence type="ECO:0000256" key="4">
    <source>
        <dbReference type="ARBA" id="ARBA00022737"/>
    </source>
</evidence>
<dbReference type="Pfam" id="PF12874">
    <property type="entry name" value="zf-met"/>
    <property type="match status" value="1"/>
</dbReference>
<dbReference type="GO" id="GO:0003677">
    <property type="term" value="F:DNA binding"/>
    <property type="evidence" value="ECO:0007669"/>
    <property type="project" value="UniProtKB-KW"/>
</dbReference>
<feature type="compositionally biased region" description="Polar residues" evidence="12">
    <location>
        <begin position="340"/>
        <end position="349"/>
    </location>
</feature>
<keyword evidence="7" id="KW-0805">Transcription regulation</keyword>
<evidence type="ECO:0000256" key="8">
    <source>
        <dbReference type="ARBA" id="ARBA00023125"/>
    </source>
</evidence>
<feature type="region of interest" description="Disordered" evidence="12">
    <location>
        <begin position="323"/>
        <end position="349"/>
    </location>
</feature>
<dbReference type="EMBL" id="CAJVCH010012728">
    <property type="protein sequence ID" value="CAG7673172.1"/>
    <property type="molecule type" value="Genomic_DNA"/>
</dbReference>
<evidence type="ECO:0000313" key="14">
    <source>
        <dbReference type="EMBL" id="CAG7673172.1"/>
    </source>
</evidence>
<keyword evidence="3" id="KW-0479">Metal-binding</keyword>
<keyword evidence="4" id="KW-0677">Repeat</keyword>
<evidence type="ECO:0000256" key="5">
    <source>
        <dbReference type="ARBA" id="ARBA00022771"/>
    </source>
</evidence>
<comment type="subcellular location">
    <subcellularLocation>
        <location evidence="1">Nucleus</location>
    </subcellularLocation>
</comment>
<evidence type="ECO:0000259" key="13">
    <source>
        <dbReference type="PROSITE" id="PS50157"/>
    </source>
</evidence>
<dbReference type="SMART" id="SM00355">
    <property type="entry name" value="ZnF_C2H2"/>
    <property type="match status" value="6"/>
</dbReference>
<dbReference type="OrthoDB" id="3561125at2759"/>
<dbReference type="Proteomes" id="UP000708208">
    <property type="component" value="Unassembled WGS sequence"/>
</dbReference>
<dbReference type="PANTHER" id="PTHR24403">
    <property type="entry name" value="ZINC FINGER PROTEIN"/>
    <property type="match status" value="1"/>
</dbReference>
<name>A0A8J2J1T2_9HEXA</name>
<keyword evidence="5 11" id="KW-0863">Zinc-finger</keyword>
<dbReference type="PROSITE" id="PS00028">
    <property type="entry name" value="ZINC_FINGER_C2H2_1"/>
    <property type="match status" value="1"/>
</dbReference>
<dbReference type="PROSITE" id="PS50157">
    <property type="entry name" value="ZINC_FINGER_C2H2_2"/>
    <property type="match status" value="2"/>
</dbReference>
<proteinExistence type="inferred from homology"/>
<feature type="domain" description="C2H2-type" evidence="13">
    <location>
        <begin position="178"/>
        <end position="201"/>
    </location>
</feature>
<evidence type="ECO:0000256" key="1">
    <source>
        <dbReference type="ARBA" id="ARBA00004123"/>
    </source>
</evidence>
<dbReference type="FunFam" id="3.30.160.60:FF:000075">
    <property type="entry name" value="Putative zinc finger protein 536"/>
    <property type="match status" value="1"/>
</dbReference>
<dbReference type="GO" id="GO:0010468">
    <property type="term" value="P:regulation of gene expression"/>
    <property type="evidence" value="ECO:0007669"/>
    <property type="project" value="TreeGrafter"/>
</dbReference>
<evidence type="ECO:0000256" key="3">
    <source>
        <dbReference type="ARBA" id="ARBA00022723"/>
    </source>
</evidence>
<organism evidence="14 15">
    <name type="scientific">Allacma fusca</name>
    <dbReference type="NCBI Taxonomy" id="39272"/>
    <lineage>
        <taxon>Eukaryota</taxon>
        <taxon>Metazoa</taxon>
        <taxon>Ecdysozoa</taxon>
        <taxon>Arthropoda</taxon>
        <taxon>Hexapoda</taxon>
        <taxon>Collembola</taxon>
        <taxon>Symphypleona</taxon>
        <taxon>Sminthuridae</taxon>
        <taxon>Allacma</taxon>
    </lineage>
</organism>
<dbReference type="Pfam" id="PF00096">
    <property type="entry name" value="zf-C2H2"/>
    <property type="match status" value="1"/>
</dbReference>
<protein>
    <recommendedName>
        <fullName evidence="13">C2H2-type domain-containing protein</fullName>
    </recommendedName>
</protein>
<comment type="caution">
    <text evidence="14">The sequence shown here is derived from an EMBL/GenBank/DDBJ whole genome shotgun (WGS) entry which is preliminary data.</text>
</comment>
<evidence type="ECO:0000313" key="15">
    <source>
        <dbReference type="Proteomes" id="UP000708208"/>
    </source>
</evidence>
<evidence type="ECO:0000256" key="12">
    <source>
        <dbReference type="SAM" id="MobiDB-lite"/>
    </source>
</evidence>
<dbReference type="GO" id="GO:0008270">
    <property type="term" value="F:zinc ion binding"/>
    <property type="evidence" value="ECO:0007669"/>
    <property type="project" value="UniProtKB-KW"/>
</dbReference>
<keyword evidence="10" id="KW-0539">Nucleus</keyword>
<dbReference type="GO" id="GO:0005634">
    <property type="term" value="C:nucleus"/>
    <property type="evidence" value="ECO:0007669"/>
    <property type="project" value="UniProtKB-SubCell"/>
</dbReference>
<dbReference type="InterPro" id="IPR013087">
    <property type="entry name" value="Znf_C2H2_type"/>
</dbReference>
<gene>
    <name evidence="14" type="ORF">AFUS01_LOCUS2232</name>
</gene>
<evidence type="ECO:0000256" key="10">
    <source>
        <dbReference type="ARBA" id="ARBA00023242"/>
    </source>
</evidence>
<evidence type="ECO:0000256" key="6">
    <source>
        <dbReference type="ARBA" id="ARBA00022833"/>
    </source>
</evidence>
<reference evidence="14" key="1">
    <citation type="submission" date="2021-06" db="EMBL/GenBank/DDBJ databases">
        <authorList>
            <person name="Hodson N. C."/>
            <person name="Mongue J. A."/>
            <person name="Jaron S. K."/>
        </authorList>
    </citation>
    <scope>NUCLEOTIDE SEQUENCE</scope>
</reference>
<feature type="domain" description="C2H2-type" evidence="13">
    <location>
        <begin position="230"/>
        <end position="262"/>
    </location>
</feature>
<comment type="similarity">
    <text evidence="2">Belongs to the krueppel C2H2-type zinc-finger protein family.</text>
</comment>
<dbReference type="PANTHER" id="PTHR24403:SF67">
    <property type="entry name" value="FI01116P-RELATED"/>
    <property type="match status" value="1"/>
</dbReference>
<feature type="compositionally biased region" description="Basic and acidic residues" evidence="12">
    <location>
        <begin position="329"/>
        <end position="339"/>
    </location>
</feature>
<accession>A0A8J2J1T2</accession>
<evidence type="ECO:0000256" key="2">
    <source>
        <dbReference type="ARBA" id="ARBA00006991"/>
    </source>
</evidence>
<evidence type="ECO:0000256" key="9">
    <source>
        <dbReference type="ARBA" id="ARBA00023163"/>
    </source>
</evidence>
<dbReference type="AlphaFoldDB" id="A0A8J2J1T2"/>
<dbReference type="InterPro" id="IPR050688">
    <property type="entry name" value="Zinc_finger/UBP_domain"/>
</dbReference>
<keyword evidence="8" id="KW-0238">DNA-binding</keyword>